<reference evidence="3" key="1">
    <citation type="submission" date="2015-12" db="EMBL/GenBank/DDBJ databases">
        <title>Update maize B73 reference genome by single molecule sequencing technologies.</title>
        <authorList>
            <consortium name="Maize Genome Sequencing Project"/>
            <person name="Ware D."/>
        </authorList>
    </citation>
    <scope>NUCLEOTIDE SEQUENCE</scope>
    <source>
        <tissue evidence="3">Seedling</tissue>
    </source>
</reference>
<evidence type="ECO:0000256" key="1">
    <source>
        <dbReference type="SAM" id="MobiDB-lite"/>
    </source>
</evidence>
<organism evidence="3">
    <name type="scientific">Zea mays</name>
    <name type="common">Maize</name>
    <dbReference type="NCBI Taxonomy" id="4577"/>
    <lineage>
        <taxon>Eukaryota</taxon>
        <taxon>Viridiplantae</taxon>
        <taxon>Streptophyta</taxon>
        <taxon>Embryophyta</taxon>
        <taxon>Tracheophyta</taxon>
        <taxon>Spermatophyta</taxon>
        <taxon>Magnoliopsida</taxon>
        <taxon>Liliopsida</taxon>
        <taxon>Poales</taxon>
        <taxon>Poaceae</taxon>
        <taxon>PACMAD clade</taxon>
        <taxon>Panicoideae</taxon>
        <taxon>Andropogonodae</taxon>
        <taxon>Andropogoneae</taxon>
        <taxon>Tripsacinae</taxon>
        <taxon>Zea</taxon>
    </lineage>
</organism>
<dbReference type="EMBL" id="CM000785">
    <property type="protein sequence ID" value="AQL04843.1"/>
    <property type="molecule type" value="Genomic_DNA"/>
</dbReference>
<dbReference type="InterPro" id="IPR007863">
    <property type="entry name" value="Peptidase_M16_C"/>
</dbReference>
<protein>
    <submittedName>
        <fullName evidence="3">Stromal processing peptidase chloroplastic</fullName>
    </submittedName>
</protein>
<feature type="region of interest" description="Disordered" evidence="1">
    <location>
        <begin position="686"/>
        <end position="717"/>
    </location>
</feature>
<evidence type="ECO:0000259" key="2">
    <source>
        <dbReference type="Pfam" id="PF05193"/>
    </source>
</evidence>
<dbReference type="AlphaFoldDB" id="A0A1D6P4H5"/>
<sequence>MGEMTRYMDALIKDSEQLAMMIDSVPSVDNLDFIMESDALGHTVMDQLQGHESLLAVAETVTLEEVNTVGAEVLEFISDFGKPNAPLPAAIVACVPKKVHVDDIGETEFEIYPEEITEAIKAGLEEPIYPEPELEVPKELITQSKLDELKLQHNPSFVPLTKEENAVKVFDSETGISQRRLSNGISINYKITQNEARVGVMRLIVGGGRATEDSESKGSVIVGVRSLSEGGCVGNFSREQVELFCVNNLINCSLESNEEFIFMEFRFALRDNGMRAAFQLLHMVLEHNVWLEDAFDRAIQLYLSYYRSIPKSLERSTAHKLMLAMLNHDERFVEPSPHSLQKLTLQSVKDAVMNQFVGSNMEVCELLFPRISSLFSSNVLIAPILAPTYVQLITFFVHLILYHFTFQVSIVGDFTEEEVESCVLDYLGTVRASSSPTIEERIEKISFRPFPSDVHFQQVYIKDTDERACAYIAGPAPNRWGFATEGNDLFNVIQRSDADAEISEPVSLDLTGKRHINVRSHPLFFGITLSLLAEIINSRLFTTVRDSMGLTYDVSFELNLFDKLDLGWYVIAVTSTPSKVHKAVDACKGVLRGLHSSRIVERELDRAKRTLLMKHEAETKTNAYWLGLLAHLQSSSVPRKDVSCIKELTTLYENATIEDLYIAYEHLKVDDSSLFACIGIAGAESGEDTNDDEPDVDLHGMGPMGGRGLSTMTRPTT</sequence>
<dbReference type="ExpressionAtlas" id="A0A1D6P4H5">
    <property type="expression patterns" value="baseline and differential"/>
</dbReference>
<accession>A0A1D6P4H5</accession>
<dbReference type="InterPro" id="IPR050626">
    <property type="entry name" value="Peptidase_M16"/>
</dbReference>
<gene>
    <name evidence="3" type="ORF">ZEAMMB73_Zm00001d046683</name>
</gene>
<dbReference type="SUPFAM" id="SSF63411">
    <property type="entry name" value="LuxS/MPP-like metallohydrolase"/>
    <property type="match status" value="2"/>
</dbReference>
<feature type="domain" description="Peptidase M16 C-terminal" evidence="2">
    <location>
        <begin position="407"/>
        <end position="611"/>
    </location>
</feature>
<dbReference type="Gene3D" id="3.30.830.10">
    <property type="entry name" value="Metalloenzyme, LuxS/M16 peptidase-like"/>
    <property type="match status" value="2"/>
</dbReference>
<name>A0A1D6P4H5_MAIZE</name>
<dbReference type="PANTHER" id="PTHR43690:SF33">
    <property type="entry name" value="STROMAL PROCESSING PEPTIDASE, CHLOROPLASTIC"/>
    <property type="match status" value="1"/>
</dbReference>
<dbReference type="GO" id="GO:0046872">
    <property type="term" value="F:metal ion binding"/>
    <property type="evidence" value="ECO:0007669"/>
    <property type="project" value="InterPro"/>
</dbReference>
<dbReference type="Pfam" id="PF05193">
    <property type="entry name" value="Peptidase_M16_C"/>
    <property type="match status" value="1"/>
</dbReference>
<evidence type="ECO:0000313" key="3">
    <source>
        <dbReference type="EMBL" id="AQL04843.1"/>
    </source>
</evidence>
<dbReference type="InterPro" id="IPR011249">
    <property type="entry name" value="Metalloenz_LuxS/M16"/>
</dbReference>
<dbReference type="PANTHER" id="PTHR43690">
    <property type="entry name" value="NARDILYSIN"/>
    <property type="match status" value="1"/>
</dbReference>
<dbReference type="FunFam" id="3.30.830.10:FF:000033">
    <property type="entry name" value="Stromal processing peptidase, chloroplastic"/>
    <property type="match status" value="1"/>
</dbReference>
<proteinExistence type="predicted"/>
<feature type="compositionally biased region" description="Acidic residues" evidence="1">
    <location>
        <begin position="686"/>
        <end position="695"/>
    </location>
</feature>